<comment type="caution">
    <text evidence="4">The sequence shown here is derived from an EMBL/GenBank/DDBJ whole genome shotgun (WGS) entry which is preliminary data.</text>
</comment>
<dbReference type="Gene3D" id="1.10.357.10">
    <property type="entry name" value="Tetracycline Repressor, domain 2"/>
    <property type="match status" value="1"/>
</dbReference>
<dbReference type="PRINTS" id="PR00455">
    <property type="entry name" value="HTHTETR"/>
</dbReference>
<dbReference type="Proteomes" id="UP001597183">
    <property type="component" value="Unassembled WGS sequence"/>
</dbReference>
<dbReference type="InterPro" id="IPR001647">
    <property type="entry name" value="HTH_TetR"/>
</dbReference>
<keyword evidence="5" id="KW-1185">Reference proteome</keyword>
<dbReference type="InterPro" id="IPR041467">
    <property type="entry name" value="Sco4008_C"/>
</dbReference>
<evidence type="ECO:0000256" key="1">
    <source>
        <dbReference type="ARBA" id="ARBA00023125"/>
    </source>
</evidence>
<feature type="domain" description="HTH tetR-type" evidence="3">
    <location>
        <begin position="7"/>
        <end position="67"/>
    </location>
</feature>
<name>A0ABW4A3F9_9ACTN</name>
<dbReference type="PANTHER" id="PTHR30328">
    <property type="entry name" value="TRANSCRIPTIONAL REPRESSOR"/>
    <property type="match status" value="1"/>
</dbReference>
<dbReference type="PANTHER" id="PTHR30328:SF54">
    <property type="entry name" value="HTH-TYPE TRANSCRIPTIONAL REPRESSOR SCO4008"/>
    <property type="match status" value="1"/>
</dbReference>
<dbReference type="RefSeq" id="WP_317795186.1">
    <property type="nucleotide sequence ID" value="NZ_AP028461.1"/>
</dbReference>
<dbReference type="Pfam" id="PF00440">
    <property type="entry name" value="TetR_N"/>
    <property type="match status" value="1"/>
</dbReference>
<dbReference type="PROSITE" id="PS50977">
    <property type="entry name" value="HTH_TETR_2"/>
    <property type="match status" value="1"/>
</dbReference>
<keyword evidence="1 2" id="KW-0238">DNA-binding</keyword>
<evidence type="ECO:0000313" key="5">
    <source>
        <dbReference type="Proteomes" id="UP001597183"/>
    </source>
</evidence>
<dbReference type="SUPFAM" id="SSF46689">
    <property type="entry name" value="Homeodomain-like"/>
    <property type="match status" value="1"/>
</dbReference>
<sequence>MRVRDPDSKKRRLLTAALTEFAAHGLSGGRIDAIAKGAGCSSGLVYTYFGSKERLFDAVLAFIAESAVAGMPITGDDLPGYAEKLHQGNQDHPEVVRFVTWYQLERDPGTDTPPMPDDTVKHKIDVVRQAQKDGLVRDDIPAPTLLLAVQAIARMWTTHPRSTLDAIDPTADRQLRREAVRAAVQALVAVPVS</sequence>
<organism evidence="4 5">
    <name type="scientific">Actinoplanes sichuanensis</name>
    <dbReference type="NCBI Taxonomy" id="512349"/>
    <lineage>
        <taxon>Bacteria</taxon>
        <taxon>Bacillati</taxon>
        <taxon>Actinomycetota</taxon>
        <taxon>Actinomycetes</taxon>
        <taxon>Micromonosporales</taxon>
        <taxon>Micromonosporaceae</taxon>
        <taxon>Actinoplanes</taxon>
    </lineage>
</organism>
<evidence type="ECO:0000256" key="2">
    <source>
        <dbReference type="PROSITE-ProRule" id="PRU00335"/>
    </source>
</evidence>
<dbReference type="InterPro" id="IPR036271">
    <property type="entry name" value="Tet_transcr_reg_TetR-rel_C_sf"/>
</dbReference>
<dbReference type="SUPFAM" id="SSF48498">
    <property type="entry name" value="Tetracyclin repressor-like, C-terminal domain"/>
    <property type="match status" value="1"/>
</dbReference>
<dbReference type="InterPro" id="IPR009057">
    <property type="entry name" value="Homeodomain-like_sf"/>
</dbReference>
<evidence type="ECO:0000259" key="3">
    <source>
        <dbReference type="PROSITE" id="PS50977"/>
    </source>
</evidence>
<dbReference type="EMBL" id="JBHTMK010000007">
    <property type="protein sequence ID" value="MFD1365084.1"/>
    <property type="molecule type" value="Genomic_DNA"/>
</dbReference>
<proteinExistence type="predicted"/>
<dbReference type="Pfam" id="PF17926">
    <property type="entry name" value="TetR_C_21"/>
    <property type="match status" value="1"/>
</dbReference>
<reference evidence="5" key="1">
    <citation type="journal article" date="2019" name="Int. J. Syst. Evol. Microbiol.">
        <title>The Global Catalogue of Microorganisms (GCM) 10K type strain sequencing project: providing services to taxonomists for standard genome sequencing and annotation.</title>
        <authorList>
            <consortium name="The Broad Institute Genomics Platform"/>
            <consortium name="The Broad Institute Genome Sequencing Center for Infectious Disease"/>
            <person name="Wu L."/>
            <person name="Ma J."/>
        </authorList>
    </citation>
    <scope>NUCLEOTIDE SEQUENCE [LARGE SCALE GENOMIC DNA]</scope>
    <source>
        <strain evidence="5">CCM 7526</strain>
    </source>
</reference>
<evidence type="ECO:0000313" key="4">
    <source>
        <dbReference type="EMBL" id="MFD1365084.1"/>
    </source>
</evidence>
<accession>A0ABW4A3F9</accession>
<gene>
    <name evidence="4" type="ORF">ACFQ5G_06970</name>
</gene>
<feature type="DNA-binding region" description="H-T-H motif" evidence="2">
    <location>
        <begin position="30"/>
        <end position="49"/>
    </location>
</feature>
<dbReference type="InterPro" id="IPR050109">
    <property type="entry name" value="HTH-type_TetR-like_transc_reg"/>
</dbReference>
<protein>
    <submittedName>
        <fullName evidence="4">TetR family transcriptional regulator</fullName>
    </submittedName>
</protein>